<protein>
    <submittedName>
        <fullName evidence="5">SMC-Scp complex subunit ScpB</fullName>
    </submittedName>
</protein>
<dbReference type="Proteomes" id="UP000319502">
    <property type="component" value="Unassembled WGS sequence"/>
</dbReference>
<accession>A0A557QQY8</accession>
<dbReference type="RefSeq" id="WP_144309892.1">
    <property type="nucleotide sequence ID" value="NZ_VMNK01000011.1"/>
</dbReference>
<keyword evidence="2" id="KW-0132">Cell division</keyword>
<dbReference type="PANTHER" id="PTHR34298:SF2">
    <property type="entry name" value="SEGREGATION AND CONDENSATION PROTEIN B"/>
    <property type="match status" value="1"/>
</dbReference>
<dbReference type="EMBL" id="VMNK01000011">
    <property type="protein sequence ID" value="TVO55266.1"/>
    <property type="molecule type" value="Genomic_DNA"/>
</dbReference>
<dbReference type="InterPro" id="IPR036390">
    <property type="entry name" value="WH_DNA-bd_sf"/>
</dbReference>
<dbReference type="Gene3D" id="1.10.10.10">
    <property type="entry name" value="Winged helix-like DNA-binding domain superfamily/Winged helix DNA-binding domain"/>
    <property type="match status" value="2"/>
</dbReference>
<evidence type="ECO:0000256" key="2">
    <source>
        <dbReference type="ARBA" id="ARBA00022618"/>
    </source>
</evidence>
<sequence length="193" mass="21858">MQEPSTPEEYTRILEAALLSASEPRSVSALRQLFAEDPGSDMVRRLLEALREQWQGRGVELVQIASGWRFQTRPEIQVFLDRLKDEKPPKYSRAVLETLAIIAYRQPVTRGDIEDIRGVAVSTNVIKTLESRGWIDAVGYRDTPGRPALLATTRRFLDELGLRSLTELPPLTEIERMMDLVELPETQPATDAE</sequence>
<dbReference type="PANTHER" id="PTHR34298">
    <property type="entry name" value="SEGREGATION AND CONDENSATION PROTEIN B"/>
    <property type="match status" value="1"/>
</dbReference>
<dbReference type="NCBIfam" id="TIGR00281">
    <property type="entry name" value="SMC-Scp complex subunit ScpB"/>
    <property type="match status" value="1"/>
</dbReference>
<comment type="caution">
    <text evidence="5">The sequence shown here is derived from an EMBL/GenBank/DDBJ whole genome shotgun (WGS) entry which is preliminary data.</text>
</comment>
<dbReference type="AlphaFoldDB" id="A0A557QQY8"/>
<evidence type="ECO:0000313" key="5">
    <source>
        <dbReference type="EMBL" id="TVO55266.1"/>
    </source>
</evidence>
<evidence type="ECO:0000256" key="1">
    <source>
        <dbReference type="ARBA" id="ARBA00022490"/>
    </source>
</evidence>
<keyword evidence="4" id="KW-0131">Cell cycle</keyword>
<evidence type="ECO:0000256" key="4">
    <source>
        <dbReference type="ARBA" id="ARBA00023306"/>
    </source>
</evidence>
<keyword evidence="1" id="KW-0963">Cytoplasm</keyword>
<dbReference type="GO" id="GO:0051301">
    <property type="term" value="P:cell division"/>
    <property type="evidence" value="ECO:0007669"/>
    <property type="project" value="UniProtKB-KW"/>
</dbReference>
<dbReference type="InterPro" id="IPR005234">
    <property type="entry name" value="ScpB_csome_segregation"/>
</dbReference>
<reference evidence="5 6" key="1">
    <citation type="submission" date="2019-07" db="EMBL/GenBank/DDBJ databases">
        <title>The pathways for chlorine oxyanion respiration interact through the shared metabolite chlorate.</title>
        <authorList>
            <person name="Barnum T.P."/>
            <person name="Cheng Y."/>
            <person name="Hill K.A."/>
            <person name="Lucas L.N."/>
            <person name="Carlson H.K."/>
            <person name="Coates J.D."/>
        </authorList>
    </citation>
    <scope>NUCLEOTIDE SEQUENCE [LARGE SCALE GENOMIC DNA]</scope>
    <source>
        <strain evidence="5 6">SFB-3</strain>
    </source>
</reference>
<evidence type="ECO:0000313" key="6">
    <source>
        <dbReference type="Proteomes" id="UP000319502"/>
    </source>
</evidence>
<gene>
    <name evidence="5" type="primary">scpB</name>
    <name evidence="5" type="ORF">FHP91_12320</name>
</gene>
<dbReference type="GO" id="GO:0051304">
    <property type="term" value="P:chromosome separation"/>
    <property type="evidence" value="ECO:0007669"/>
    <property type="project" value="InterPro"/>
</dbReference>
<dbReference type="PIRSF" id="PIRSF019345">
    <property type="entry name" value="ScpB"/>
    <property type="match status" value="1"/>
</dbReference>
<dbReference type="OrthoDB" id="9806226at2"/>
<dbReference type="SUPFAM" id="SSF46785">
    <property type="entry name" value="Winged helix' DNA-binding domain"/>
    <property type="match status" value="2"/>
</dbReference>
<name>A0A557QQY8_9RHOO</name>
<keyword evidence="3" id="KW-0159">Chromosome partition</keyword>
<proteinExistence type="predicted"/>
<keyword evidence="6" id="KW-1185">Reference proteome</keyword>
<dbReference type="Pfam" id="PF04079">
    <property type="entry name" value="SMC_ScpB"/>
    <property type="match status" value="1"/>
</dbReference>
<evidence type="ECO:0000256" key="3">
    <source>
        <dbReference type="ARBA" id="ARBA00022829"/>
    </source>
</evidence>
<organism evidence="5 6">
    <name type="scientific">Denitromonas halophila</name>
    <dbReference type="NCBI Taxonomy" id="1629404"/>
    <lineage>
        <taxon>Bacteria</taxon>
        <taxon>Pseudomonadati</taxon>
        <taxon>Pseudomonadota</taxon>
        <taxon>Betaproteobacteria</taxon>
        <taxon>Rhodocyclales</taxon>
        <taxon>Zoogloeaceae</taxon>
        <taxon>Denitromonas</taxon>
    </lineage>
</organism>
<dbReference type="InterPro" id="IPR036388">
    <property type="entry name" value="WH-like_DNA-bd_sf"/>
</dbReference>